<keyword evidence="2" id="KW-1185">Reference proteome</keyword>
<protein>
    <recommendedName>
        <fullName evidence="3">Transmembrane protein</fullName>
    </recommendedName>
</protein>
<name>A0ABM8BUW1_9MOLU</name>
<accession>A0ABM8BUW1</accession>
<dbReference type="EMBL" id="AP026933">
    <property type="protein sequence ID" value="BDT03653.1"/>
    <property type="molecule type" value="Genomic_DNA"/>
</dbReference>
<gene>
    <name evidence="1" type="ORF">SHM_12990</name>
</gene>
<dbReference type="RefSeq" id="WP_281749552.1">
    <property type="nucleotide sequence ID" value="NZ_AP026933.1"/>
</dbReference>
<dbReference type="Proteomes" id="UP001163387">
    <property type="component" value="Chromosome"/>
</dbReference>
<sequence length="386" mass="43372">MPQEEELLINNDIDSNIEANTINNSWSSLIWSDTKKIIGTAGLLTAAVGLKTVQRVFQVAVTSIGSFDWNKVNPLNNLVDFGVTPVQLVISTQAMNLWKWGAEKIWQEGRTVFNRTADQEMSPLLSLYSEIGVEEGYSCLSKTSIFGKMLIAKVGYWISNHFMITASSMYSVGSLTSLAEYWSKIIYGPNILSTIIRAEVLCYTSILIDKGIEYLTKTHMWFAFKRYFNCLNNNINENDELESLFSQQSKCMSLLKSSGYLTAMVIATIIDNAIKTAAVMYTADRLPEFESTFFQVPMFAIMFGLIINDTIGNKVLNKYAKKQWQKFFKSTPNNELEEIVTNSNYMSINSSDERQLTNNFNDELVSVINSINGPAFGGCPRNPSIA</sequence>
<organism evidence="1 2">
    <name type="scientific">Spiroplasma ixodetis</name>
    <dbReference type="NCBI Taxonomy" id="2141"/>
    <lineage>
        <taxon>Bacteria</taxon>
        <taxon>Bacillati</taxon>
        <taxon>Mycoplasmatota</taxon>
        <taxon>Mollicutes</taxon>
        <taxon>Entomoplasmatales</taxon>
        <taxon>Spiroplasmataceae</taxon>
        <taxon>Spiroplasma</taxon>
    </lineage>
</organism>
<reference evidence="1 2" key="1">
    <citation type="journal article" date="2022" name="Front. Microbiol.">
        <title>Male-killing mechanisms vary between Spiroplasma species.</title>
        <authorList>
            <person name="Arai H."/>
            <person name="Inoue M."/>
            <person name="Kageyama D."/>
        </authorList>
    </citation>
    <scope>NUCLEOTIDE SEQUENCE [LARGE SCALE GENOMIC DNA]</scope>
    <source>
        <strain evidence="2">sHm</strain>
    </source>
</reference>
<evidence type="ECO:0000313" key="2">
    <source>
        <dbReference type="Proteomes" id="UP001163387"/>
    </source>
</evidence>
<evidence type="ECO:0000313" key="1">
    <source>
        <dbReference type="EMBL" id="BDT03653.1"/>
    </source>
</evidence>
<evidence type="ECO:0008006" key="3">
    <source>
        <dbReference type="Google" id="ProtNLM"/>
    </source>
</evidence>
<proteinExistence type="predicted"/>